<feature type="non-terminal residue" evidence="2">
    <location>
        <position position="1"/>
    </location>
</feature>
<sequence length="121" mass="14008">MLFKPIKAIFLSFLFYGIVLPQAEIVDIDEDDILTIAVGEESEEDVINKEPKIEKQILVLPNHFPDYLNFFCQPTTQLMRDRFCYRGLDAYIIACADENPPLQLVPFCLGFKYSFVDIPIR</sequence>
<accession>A0AA36D6U2</accession>
<dbReference type="AlphaFoldDB" id="A0AA36D6U2"/>
<keyword evidence="3" id="KW-1185">Reference proteome</keyword>
<comment type="caution">
    <text evidence="2">The sequence shown here is derived from an EMBL/GenBank/DDBJ whole genome shotgun (WGS) entry which is preliminary data.</text>
</comment>
<feature type="chain" id="PRO_5041215468" description="Seminal fluid protein" evidence="1">
    <location>
        <begin position="26"/>
        <end position="121"/>
    </location>
</feature>
<protein>
    <recommendedName>
        <fullName evidence="4">Seminal fluid protein</fullName>
    </recommendedName>
</protein>
<feature type="signal peptide" evidence="1">
    <location>
        <begin position="1"/>
        <end position="25"/>
    </location>
</feature>
<reference evidence="2" key="1">
    <citation type="submission" date="2023-06" db="EMBL/GenBank/DDBJ databases">
        <authorList>
            <person name="Delattre M."/>
        </authorList>
    </citation>
    <scope>NUCLEOTIDE SEQUENCE</scope>
    <source>
        <strain evidence="2">AF72</strain>
    </source>
</reference>
<name>A0AA36D6U2_9BILA</name>
<evidence type="ECO:0000313" key="3">
    <source>
        <dbReference type="Proteomes" id="UP001177023"/>
    </source>
</evidence>
<organism evidence="2 3">
    <name type="scientific">Mesorhabditis spiculigera</name>
    <dbReference type="NCBI Taxonomy" id="96644"/>
    <lineage>
        <taxon>Eukaryota</taxon>
        <taxon>Metazoa</taxon>
        <taxon>Ecdysozoa</taxon>
        <taxon>Nematoda</taxon>
        <taxon>Chromadorea</taxon>
        <taxon>Rhabditida</taxon>
        <taxon>Rhabditina</taxon>
        <taxon>Rhabditomorpha</taxon>
        <taxon>Rhabditoidea</taxon>
        <taxon>Rhabditidae</taxon>
        <taxon>Mesorhabditinae</taxon>
        <taxon>Mesorhabditis</taxon>
    </lineage>
</organism>
<gene>
    <name evidence="2" type="ORF">MSPICULIGERA_LOCUS19034</name>
</gene>
<evidence type="ECO:0000313" key="2">
    <source>
        <dbReference type="EMBL" id="CAJ0580857.1"/>
    </source>
</evidence>
<dbReference type="Proteomes" id="UP001177023">
    <property type="component" value="Unassembled WGS sequence"/>
</dbReference>
<evidence type="ECO:0008006" key="4">
    <source>
        <dbReference type="Google" id="ProtNLM"/>
    </source>
</evidence>
<dbReference type="EMBL" id="CATQJA010002662">
    <property type="protein sequence ID" value="CAJ0580857.1"/>
    <property type="molecule type" value="Genomic_DNA"/>
</dbReference>
<keyword evidence="1" id="KW-0732">Signal</keyword>
<proteinExistence type="predicted"/>
<evidence type="ECO:0000256" key="1">
    <source>
        <dbReference type="SAM" id="SignalP"/>
    </source>
</evidence>